<feature type="compositionally biased region" description="Low complexity" evidence="1">
    <location>
        <begin position="1"/>
        <end position="18"/>
    </location>
</feature>
<sequence>MSKSTTQTFTTQPSSKSKSTIKRFSDIRRRFPTFPSRNTKIIMKSDSEKISYMKYNNSSVFLVPENQVKHQISFSDSHDESYNKNKLEELDFFDEFEEIIQPYVPIFTRNKNQMIKNHSDYEEPTNEIIKKKRHLSFKLVVKKFTRIGQYEEKSDKEYQDGKTNPFE</sequence>
<keyword evidence="3" id="KW-1185">Reference proteome</keyword>
<dbReference type="OrthoDB" id="2401271at2759"/>
<accession>A0A9N9BMN0</accession>
<evidence type="ECO:0000256" key="1">
    <source>
        <dbReference type="SAM" id="MobiDB-lite"/>
    </source>
</evidence>
<proteinExistence type="predicted"/>
<evidence type="ECO:0000313" key="2">
    <source>
        <dbReference type="EMBL" id="CAG8571014.1"/>
    </source>
</evidence>
<comment type="caution">
    <text evidence="2">The sequence shown here is derived from an EMBL/GenBank/DDBJ whole genome shotgun (WGS) entry which is preliminary data.</text>
</comment>
<evidence type="ECO:0000313" key="3">
    <source>
        <dbReference type="Proteomes" id="UP000789570"/>
    </source>
</evidence>
<protein>
    <submittedName>
        <fullName evidence="2">8419_t:CDS:1</fullName>
    </submittedName>
</protein>
<reference evidence="2" key="1">
    <citation type="submission" date="2021-06" db="EMBL/GenBank/DDBJ databases">
        <authorList>
            <person name="Kallberg Y."/>
            <person name="Tangrot J."/>
            <person name="Rosling A."/>
        </authorList>
    </citation>
    <scope>NUCLEOTIDE SEQUENCE</scope>
    <source>
        <strain evidence="2">UK204</strain>
    </source>
</reference>
<feature type="region of interest" description="Disordered" evidence="1">
    <location>
        <begin position="1"/>
        <end position="22"/>
    </location>
</feature>
<name>A0A9N9BMN0_9GLOM</name>
<gene>
    <name evidence="2" type="ORF">FCALED_LOCUS7094</name>
</gene>
<dbReference type="Proteomes" id="UP000789570">
    <property type="component" value="Unassembled WGS sequence"/>
</dbReference>
<organism evidence="2 3">
    <name type="scientific">Funneliformis caledonium</name>
    <dbReference type="NCBI Taxonomy" id="1117310"/>
    <lineage>
        <taxon>Eukaryota</taxon>
        <taxon>Fungi</taxon>
        <taxon>Fungi incertae sedis</taxon>
        <taxon>Mucoromycota</taxon>
        <taxon>Glomeromycotina</taxon>
        <taxon>Glomeromycetes</taxon>
        <taxon>Glomerales</taxon>
        <taxon>Glomeraceae</taxon>
        <taxon>Funneliformis</taxon>
    </lineage>
</organism>
<dbReference type="AlphaFoldDB" id="A0A9N9BMN0"/>
<dbReference type="EMBL" id="CAJVPQ010001809">
    <property type="protein sequence ID" value="CAG8571014.1"/>
    <property type="molecule type" value="Genomic_DNA"/>
</dbReference>